<feature type="domain" description="Glycosyltransferase subfamily 4-like N-terminal" evidence="3">
    <location>
        <begin position="18"/>
        <end position="159"/>
    </location>
</feature>
<protein>
    <submittedName>
        <fullName evidence="4">Glycosyl transferase</fullName>
    </submittedName>
</protein>
<keyword evidence="1" id="KW-0328">Glycosyltransferase</keyword>
<reference evidence="4" key="1">
    <citation type="journal article" date="2014" name="Int. J. Syst. Evol. Microbiol.">
        <title>Complete genome sequence of Corynebacterium casei LMG S-19264T (=DSM 44701T), isolated from a smear-ripened cheese.</title>
        <authorList>
            <consortium name="US DOE Joint Genome Institute (JGI-PGF)"/>
            <person name="Walter F."/>
            <person name="Albersmeier A."/>
            <person name="Kalinowski J."/>
            <person name="Ruckert C."/>
        </authorList>
    </citation>
    <scope>NUCLEOTIDE SEQUENCE</scope>
    <source>
        <strain evidence="4">CGMCC 1.12187</strain>
    </source>
</reference>
<dbReference type="EMBL" id="BMEQ01000025">
    <property type="protein sequence ID" value="GGG66755.1"/>
    <property type="molecule type" value="Genomic_DNA"/>
</dbReference>
<dbReference type="PANTHER" id="PTHR12526">
    <property type="entry name" value="GLYCOSYLTRANSFERASE"/>
    <property type="match status" value="1"/>
</dbReference>
<reference evidence="4" key="2">
    <citation type="submission" date="2020-09" db="EMBL/GenBank/DDBJ databases">
        <authorList>
            <person name="Sun Q."/>
            <person name="Zhou Y."/>
        </authorList>
    </citation>
    <scope>NUCLEOTIDE SEQUENCE</scope>
    <source>
        <strain evidence="4">CGMCC 1.12187</strain>
    </source>
</reference>
<sequence>MHIGLIVAPWFPIPPVAYGGIELVVDALARGLTAAGHEVVLAAAADSTCPVARLPGTDPSDPVALGASWSELSHVARAYAGLAGMDVIHDHTLAGPLYRHRPPAVPVVTTIHGPLTSHLEEIYRAAGRDTAVVAISHDQISRSPGLPVAAVIPHGVDLSAVPVGRGRGGYALFLGRMTPDKGIAEAIVIARAAGVPLRIAAKMREPAELRYFHDVIEPILGPDEEFLGEVGGRQKYELLGNAVALLNPIQWPEPFGLVMIEALATGTPVVATPLGAAPEIVEPGVTGYLAETPAQLAAVLGRAAALDRRAVRASAERRFSAERMVEDHLALYTKLVADPAVRVA</sequence>
<comment type="caution">
    <text evidence="4">The sequence shown here is derived from an EMBL/GenBank/DDBJ whole genome shotgun (WGS) entry which is preliminary data.</text>
</comment>
<dbReference type="GO" id="GO:0016757">
    <property type="term" value="F:glycosyltransferase activity"/>
    <property type="evidence" value="ECO:0007669"/>
    <property type="project" value="UniProtKB-KW"/>
</dbReference>
<keyword evidence="2 4" id="KW-0808">Transferase</keyword>
<dbReference type="Pfam" id="PF13692">
    <property type="entry name" value="Glyco_trans_1_4"/>
    <property type="match status" value="1"/>
</dbReference>
<evidence type="ECO:0000256" key="2">
    <source>
        <dbReference type="ARBA" id="ARBA00022679"/>
    </source>
</evidence>
<accession>A0A917H3V8</accession>
<dbReference type="SUPFAM" id="SSF53756">
    <property type="entry name" value="UDP-Glycosyltransferase/glycogen phosphorylase"/>
    <property type="match status" value="1"/>
</dbReference>
<organism evidence="4 5">
    <name type="scientific">Kocuria dechangensis</name>
    <dbReference type="NCBI Taxonomy" id="1176249"/>
    <lineage>
        <taxon>Bacteria</taxon>
        <taxon>Bacillati</taxon>
        <taxon>Actinomycetota</taxon>
        <taxon>Actinomycetes</taxon>
        <taxon>Micrococcales</taxon>
        <taxon>Micrococcaceae</taxon>
        <taxon>Kocuria</taxon>
    </lineage>
</organism>
<evidence type="ECO:0000313" key="5">
    <source>
        <dbReference type="Proteomes" id="UP000638848"/>
    </source>
</evidence>
<dbReference type="AlphaFoldDB" id="A0A917H3V8"/>
<dbReference type="Gene3D" id="3.40.50.2000">
    <property type="entry name" value="Glycogen Phosphorylase B"/>
    <property type="match status" value="2"/>
</dbReference>
<dbReference type="PANTHER" id="PTHR12526:SF595">
    <property type="entry name" value="BLL5217 PROTEIN"/>
    <property type="match status" value="1"/>
</dbReference>
<evidence type="ECO:0000313" key="4">
    <source>
        <dbReference type="EMBL" id="GGG66755.1"/>
    </source>
</evidence>
<evidence type="ECO:0000259" key="3">
    <source>
        <dbReference type="Pfam" id="PF13439"/>
    </source>
</evidence>
<dbReference type="RefSeq" id="WP_188539327.1">
    <property type="nucleotide sequence ID" value="NZ_BMEQ01000025.1"/>
</dbReference>
<evidence type="ECO:0000256" key="1">
    <source>
        <dbReference type="ARBA" id="ARBA00022676"/>
    </source>
</evidence>
<dbReference type="Pfam" id="PF13439">
    <property type="entry name" value="Glyco_transf_4"/>
    <property type="match status" value="1"/>
</dbReference>
<dbReference type="CDD" id="cd03802">
    <property type="entry name" value="GT4_AviGT4-like"/>
    <property type="match status" value="1"/>
</dbReference>
<name>A0A917H3V8_9MICC</name>
<keyword evidence="5" id="KW-1185">Reference proteome</keyword>
<gene>
    <name evidence="4" type="ORF">GCM10011374_33650</name>
</gene>
<proteinExistence type="predicted"/>
<dbReference type="Proteomes" id="UP000638848">
    <property type="component" value="Unassembled WGS sequence"/>
</dbReference>
<dbReference type="InterPro" id="IPR028098">
    <property type="entry name" value="Glyco_trans_4-like_N"/>
</dbReference>